<keyword evidence="4" id="KW-1185">Reference proteome</keyword>
<reference evidence="3 4" key="1">
    <citation type="submission" date="2014-12" db="EMBL/GenBank/DDBJ databases">
        <title>Draft genome sequences of 29 type strains of Enterococci.</title>
        <authorList>
            <person name="Zhong Z."/>
            <person name="Sun Z."/>
            <person name="Liu W."/>
            <person name="Zhang W."/>
            <person name="Zhang H."/>
        </authorList>
    </citation>
    <scope>NUCLEOTIDE SEQUENCE [LARGE SCALE GENOMIC DNA]</scope>
    <source>
        <strain evidence="3 4">DSM 17029</strain>
    </source>
</reference>
<evidence type="ECO:0000256" key="1">
    <source>
        <dbReference type="ARBA" id="ARBA00022679"/>
    </source>
</evidence>
<dbReference type="InterPro" id="IPR001296">
    <property type="entry name" value="Glyco_trans_1"/>
</dbReference>
<dbReference type="Pfam" id="PF00534">
    <property type="entry name" value="Glycos_transf_1"/>
    <property type="match status" value="1"/>
</dbReference>
<organism evidence="3 4">
    <name type="scientific">Enterococcus canis</name>
    <dbReference type="NCBI Taxonomy" id="214095"/>
    <lineage>
        <taxon>Bacteria</taxon>
        <taxon>Bacillati</taxon>
        <taxon>Bacillota</taxon>
        <taxon>Bacilli</taxon>
        <taxon>Lactobacillales</taxon>
        <taxon>Enterococcaceae</taxon>
        <taxon>Enterococcus</taxon>
    </lineage>
</organism>
<dbReference type="SUPFAM" id="SSF53756">
    <property type="entry name" value="UDP-Glycosyltransferase/glycogen phosphorylase"/>
    <property type="match status" value="1"/>
</dbReference>
<evidence type="ECO:0000259" key="2">
    <source>
        <dbReference type="Pfam" id="PF00534"/>
    </source>
</evidence>
<dbReference type="PANTHER" id="PTHR46401:SF2">
    <property type="entry name" value="GLYCOSYLTRANSFERASE WBBK-RELATED"/>
    <property type="match status" value="1"/>
</dbReference>
<accession>A0A1L8RFN4</accession>
<dbReference type="STRING" id="214095.RU97_GL001930"/>
<dbReference type="AlphaFoldDB" id="A0A1L8RFN4"/>
<keyword evidence="1" id="KW-0808">Transferase</keyword>
<sequence length="288" mass="33564">MHGYYINYPILFKFLSKEYKGKIVWTLHDEWILSMHGAYIDNVEADKRSRVLLKEYPKAYFRLWNNLKQKKKFFTSTNQLTLVSPSKWLSNILETSYLDGYDIRTINNGIDLKKFFPDFKNELKSNKLILLFVASIWEERKGYEEIRKLISILGNEKYEFVIIGELEKQIKKIRNAVHISRTSDISELREWYSKAYCFINLTLADNFPTTNIEALACGTPVITYDSGGSGEAIEESVGCVIKRGDLNSVVKALDEKIPLISREQCVAIAHNYDKWDSFKKYIDIYEEG</sequence>
<dbReference type="GO" id="GO:0009103">
    <property type="term" value="P:lipopolysaccharide biosynthetic process"/>
    <property type="evidence" value="ECO:0007669"/>
    <property type="project" value="TreeGrafter"/>
</dbReference>
<feature type="domain" description="Glycosyl transferase family 1" evidence="2">
    <location>
        <begin position="119"/>
        <end position="255"/>
    </location>
</feature>
<evidence type="ECO:0000313" key="4">
    <source>
        <dbReference type="Proteomes" id="UP000181884"/>
    </source>
</evidence>
<dbReference type="EMBL" id="JXKH01000004">
    <property type="protein sequence ID" value="OJG18533.1"/>
    <property type="molecule type" value="Genomic_DNA"/>
</dbReference>
<dbReference type="GO" id="GO:0016757">
    <property type="term" value="F:glycosyltransferase activity"/>
    <property type="evidence" value="ECO:0007669"/>
    <property type="project" value="InterPro"/>
</dbReference>
<name>A0A1L8RFN4_9ENTE</name>
<dbReference type="PANTHER" id="PTHR46401">
    <property type="entry name" value="GLYCOSYLTRANSFERASE WBBK-RELATED"/>
    <property type="match status" value="1"/>
</dbReference>
<dbReference type="Proteomes" id="UP000181884">
    <property type="component" value="Unassembled WGS sequence"/>
</dbReference>
<dbReference type="Gene3D" id="3.40.50.2000">
    <property type="entry name" value="Glycogen Phosphorylase B"/>
    <property type="match status" value="2"/>
</dbReference>
<comment type="caution">
    <text evidence="3">The sequence shown here is derived from an EMBL/GenBank/DDBJ whole genome shotgun (WGS) entry which is preliminary data.</text>
</comment>
<gene>
    <name evidence="3" type="ORF">RU97_GL001930</name>
</gene>
<proteinExistence type="predicted"/>
<evidence type="ECO:0000313" key="3">
    <source>
        <dbReference type="EMBL" id="OJG18533.1"/>
    </source>
</evidence>
<protein>
    <recommendedName>
        <fullName evidence="2">Glycosyl transferase family 1 domain-containing protein</fullName>
    </recommendedName>
</protein>